<dbReference type="SMART" id="SM00240">
    <property type="entry name" value="FHA"/>
    <property type="match status" value="1"/>
</dbReference>
<protein>
    <submittedName>
        <fullName evidence="3">FOG: FHA domain</fullName>
    </submittedName>
</protein>
<name>A0A0S6UEK7_NEOTH</name>
<dbReference type="InterPro" id="IPR000253">
    <property type="entry name" value="FHA_dom"/>
</dbReference>
<dbReference type="PROSITE" id="PS50006">
    <property type="entry name" value="FHA_DOMAIN"/>
    <property type="match status" value="1"/>
</dbReference>
<dbReference type="AlphaFoldDB" id="A0A0S6UEK7"/>
<sequence length="162" mass="17944">MGRVIVLGEVLLVGLRFVFVLLIYIFVWHVLRLMYLELGLAPAQSSRKRPVLVVLDAKNGGAKRGESYPLGENISIGRDNHNDIIINDSHVSARHAVITRQGREWKILDLDSTNGTYVNGLRLTGPHSLRPGDKISIGGVTFKVGWEDASRSPFPYRTGAAR</sequence>
<dbReference type="InterPro" id="IPR008984">
    <property type="entry name" value="SMAD_FHA_dom_sf"/>
</dbReference>
<dbReference type="EMBL" id="DF238840">
    <property type="protein sequence ID" value="GAF26637.1"/>
    <property type="molecule type" value="Genomic_DNA"/>
</dbReference>
<evidence type="ECO:0000313" key="3">
    <source>
        <dbReference type="EMBL" id="GAF26637.1"/>
    </source>
</evidence>
<dbReference type="InterPro" id="IPR050923">
    <property type="entry name" value="Cell_Proc_Reg/RNA_Proc"/>
</dbReference>
<dbReference type="SUPFAM" id="SSF49879">
    <property type="entry name" value="SMAD/FHA domain"/>
    <property type="match status" value="1"/>
</dbReference>
<dbReference type="Pfam" id="PF00498">
    <property type="entry name" value="FHA"/>
    <property type="match status" value="1"/>
</dbReference>
<accession>A0A0S6UEK7</accession>
<dbReference type="CDD" id="cd00060">
    <property type="entry name" value="FHA"/>
    <property type="match status" value="1"/>
</dbReference>
<keyword evidence="1" id="KW-0472">Membrane</keyword>
<feature type="domain" description="FHA" evidence="2">
    <location>
        <begin position="74"/>
        <end position="123"/>
    </location>
</feature>
<feature type="transmembrane region" description="Helical" evidence="1">
    <location>
        <begin position="6"/>
        <end position="27"/>
    </location>
</feature>
<proteinExistence type="predicted"/>
<keyword evidence="1" id="KW-1133">Transmembrane helix</keyword>
<dbReference type="Gene3D" id="2.60.200.20">
    <property type="match status" value="1"/>
</dbReference>
<dbReference type="PANTHER" id="PTHR23308">
    <property type="entry name" value="NUCLEAR INHIBITOR OF PROTEIN PHOSPHATASE-1"/>
    <property type="match status" value="1"/>
</dbReference>
<gene>
    <name evidence="3" type="ORF">MTY_1977</name>
</gene>
<dbReference type="Proteomes" id="UP000063718">
    <property type="component" value="Unassembled WGS sequence"/>
</dbReference>
<organism evidence="3">
    <name type="scientific">Moorella thermoacetica Y72</name>
    <dbReference type="NCBI Taxonomy" id="1325331"/>
    <lineage>
        <taxon>Bacteria</taxon>
        <taxon>Bacillati</taxon>
        <taxon>Bacillota</taxon>
        <taxon>Clostridia</taxon>
        <taxon>Neomoorellales</taxon>
        <taxon>Neomoorellaceae</taxon>
        <taxon>Neomoorella</taxon>
    </lineage>
</organism>
<evidence type="ECO:0000259" key="2">
    <source>
        <dbReference type="PROSITE" id="PS50006"/>
    </source>
</evidence>
<reference evidence="3" key="1">
    <citation type="journal article" date="2014" name="Gene">
        <title>Genome-guided analysis of transformation efficiency and carbon dioxide assimilation by Moorella thermoacetica Y72.</title>
        <authorList>
            <person name="Tsukahara K."/>
            <person name="Kita A."/>
            <person name="Nakashimada Y."/>
            <person name="Hoshino T."/>
            <person name="Murakami K."/>
        </authorList>
    </citation>
    <scope>NUCLEOTIDE SEQUENCE [LARGE SCALE GENOMIC DNA]</scope>
    <source>
        <strain evidence="3">Y72</strain>
    </source>
</reference>
<evidence type="ECO:0000256" key="1">
    <source>
        <dbReference type="SAM" id="Phobius"/>
    </source>
</evidence>
<keyword evidence="1" id="KW-0812">Transmembrane</keyword>